<evidence type="ECO:0000259" key="1">
    <source>
        <dbReference type="Pfam" id="PF26133"/>
    </source>
</evidence>
<evidence type="ECO:0000313" key="2">
    <source>
        <dbReference type="EMBL" id="KAK3199759.1"/>
    </source>
</evidence>
<reference evidence="2" key="1">
    <citation type="journal article" date="2023" name="Plant J.">
        <title>Genome sequences and population genomics provide insights into the demographic history, inbreeding, and mutation load of two 'living fossil' tree species of Dipteronia.</title>
        <authorList>
            <person name="Feng Y."/>
            <person name="Comes H.P."/>
            <person name="Chen J."/>
            <person name="Zhu S."/>
            <person name="Lu R."/>
            <person name="Zhang X."/>
            <person name="Li P."/>
            <person name="Qiu J."/>
            <person name="Olsen K.M."/>
            <person name="Qiu Y."/>
        </authorList>
    </citation>
    <scope>NUCLEOTIDE SEQUENCE</scope>
    <source>
        <strain evidence="2">NBL</strain>
    </source>
</reference>
<dbReference type="AlphaFoldDB" id="A0AAE0A331"/>
<dbReference type="Pfam" id="PF26133">
    <property type="entry name" value="DUF8039"/>
    <property type="match status" value="1"/>
</dbReference>
<feature type="domain" description="DUF8039" evidence="1">
    <location>
        <begin position="20"/>
        <end position="77"/>
    </location>
</feature>
<organism evidence="2 3">
    <name type="scientific">Dipteronia sinensis</name>
    <dbReference type="NCBI Taxonomy" id="43782"/>
    <lineage>
        <taxon>Eukaryota</taxon>
        <taxon>Viridiplantae</taxon>
        <taxon>Streptophyta</taxon>
        <taxon>Embryophyta</taxon>
        <taxon>Tracheophyta</taxon>
        <taxon>Spermatophyta</taxon>
        <taxon>Magnoliopsida</taxon>
        <taxon>eudicotyledons</taxon>
        <taxon>Gunneridae</taxon>
        <taxon>Pentapetalae</taxon>
        <taxon>rosids</taxon>
        <taxon>malvids</taxon>
        <taxon>Sapindales</taxon>
        <taxon>Sapindaceae</taxon>
        <taxon>Hippocastanoideae</taxon>
        <taxon>Acereae</taxon>
        <taxon>Dipteronia</taxon>
    </lineage>
</organism>
<evidence type="ECO:0000313" key="3">
    <source>
        <dbReference type="Proteomes" id="UP001281410"/>
    </source>
</evidence>
<dbReference type="EMBL" id="JANJYJ010000007">
    <property type="protein sequence ID" value="KAK3199759.1"/>
    <property type="molecule type" value="Genomic_DNA"/>
</dbReference>
<accession>A0AAE0A331</accession>
<dbReference type="InterPro" id="IPR058352">
    <property type="entry name" value="DUF8039"/>
</dbReference>
<name>A0AAE0A331_9ROSI</name>
<gene>
    <name evidence="2" type="ORF">Dsin_023174</name>
</gene>
<sequence>MSALLLKQSELSQQGSVTAQVNDNHEHSKCQLLYWYGDNVEEVVVEGSVASTDPNTEVHHVPLERDFWRVWVDLVFNSEVILV</sequence>
<keyword evidence="3" id="KW-1185">Reference proteome</keyword>
<comment type="caution">
    <text evidence="2">The sequence shown here is derived from an EMBL/GenBank/DDBJ whole genome shotgun (WGS) entry which is preliminary data.</text>
</comment>
<dbReference type="Proteomes" id="UP001281410">
    <property type="component" value="Unassembled WGS sequence"/>
</dbReference>
<protein>
    <recommendedName>
        <fullName evidence="1">DUF8039 domain-containing protein</fullName>
    </recommendedName>
</protein>
<proteinExistence type="predicted"/>